<reference evidence="1" key="1">
    <citation type="submission" date="2023-06" db="EMBL/GenBank/DDBJ databases">
        <authorList>
            <consortium name="Lawrence Berkeley National Laboratory"/>
            <person name="Ahrendt S."/>
            <person name="Sahu N."/>
            <person name="Indic B."/>
            <person name="Wong-Bajracharya J."/>
            <person name="Merenyi Z."/>
            <person name="Ke H.-M."/>
            <person name="Monk M."/>
            <person name="Kocsube S."/>
            <person name="Drula E."/>
            <person name="Lipzen A."/>
            <person name="Balint B."/>
            <person name="Henrissat B."/>
            <person name="Andreopoulos B."/>
            <person name="Martin F.M."/>
            <person name="Harder C.B."/>
            <person name="Rigling D."/>
            <person name="Ford K.L."/>
            <person name="Foster G.D."/>
            <person name="Pangilinan J."/>
            <person name="Papanicolaou A."/>
            <person name="Barry K."/>
            <person name="LaButti K."/>
            <person name="Viragh M."/>
            <person name="Koriabine M."/>
            <person name="Yan M."/>
            <person name="Riley R."/>
            <person name="Champramary S."/>
            <person name="Plett K.L."/>
            <person name="Tsai I.J."/>
            <person name="Slot J."/>
            <person name="Sipos G."/>
            <person name="Plett J."/>
            <person name="Nagy L.G."/>
            <person name="Grigoriev I.V."/>
        </authorList>
    </citation>
    <scope>NUCLEOTIDE SEQUENCE</scope>
    <source>
        <strain evidence="1">FPL87.14</strain>
    </source>
</reference>
<organism evidence="1 2">
    <name type="scientific">Armillaria borealis</name>
    <dbReference type="NCBI Taxonomy" id="47425"/>
    <lineage>
        <taxon>Eukaryota</taxon>
        <taxon>Fungi</taxon>
        <taxon>Dikarya</taxon>
        <taxon>Basidiomycota</taxon>
        <taxon>Agaricomycotina</taxon>
        <taxon>Agaricomycetes</taxon>
        <taxon>Agaricomycetidae</taxon>
        <taxon>Agaricales</taxon>
        <taxon>Marasmiineae</taxon>
        <taxon>Physalacriaceae</taxon>
        <taxon>Armillaria</taxon>
    </lineage>
</organism>
<comment type="caution">
    <text evidence="1">The sequence shown here is derived from an EMBL/GenBank/DDBJ whole genome shotgun (WGS) entry which is preliminary data.</text>
</comment>
<dbReference type="Proteomes" id="UP001175226">
    <property type="component" value="Unassembled WGS sequence"/>
</dbReference>
<evidence type="ECO:0000313" key="2">
    <source>
        <dbReference type="Proteomes" id="UP001175226"/>
    </source>
</evidence>
<name>A0AA39IVR8_9AGAR</name>
<evidence type="ECO:0000313" key="1">
    <source>
        <dbReference type="EMBL" id="KAK0431377.1"/>
    </source>
</evidence>
<sequence>MSARLFPDLVMLRAVVQATPLRCSLNVKIIRVARQIRRLESIELVSVGSYNLSTSDLPFCCFFLEMHMSDRYG</sequence>
<gene>
    <name evidence="1" type="ORF">EV421DRAFT_1854060</name>
</gene>
<proteinExistence type="predicted"/>
<accession>A0AA39IVR8</accession>
<protein>
    <submittedName>
        <fullName evidence="1">Uncharacterized protein</fullName>
    </submittedName>
</protein>
<dbReference type="EMBL" id="JAUEPT010000116">
    <property type="protein sequence ID" value="KAK0431377.1"/>
    <property type="molecule type" value="Genomic_DNA"/>
</dbReference>
<keyword evidence="2" id="KW-1185">Reference proteome</keyword>
<dbReference type="AlphaFoldDB" id="A0AA39IVR8"/>